<sequence length="89" mass="10060">MNYRLSGQAFVRMHVSFCDGSENLYALPAHSSSAPQQPFAEHKNTCLHFPHPRHHSFSLLLSLSFSSIFNFHFSTTFTLSFSSPREPAS</sequence>
<organism evidence="1 2">
    <name type="scientific">Clitoria ternatea</name>
    <name type="common">Butterfly pea</name>
    <dbReference type="NCBI Taxonomy" id="43366"/>
    <lineage>
        <taxon>Eukaryota</taxon>
        <taxon>Viridiplantae</taxon>
        <taxon>Streptophyta</taxon>
        <taxon>Embryophyta</taxon>
        <taxon>Tracheophyta</taxon>
        <taxon>Spermatophyta</taxon>
        <taxon>Magnoliopsida</taxon>
        <taxon>eudicotyledons</taxon>
        <taxon>Gunneridae</taxon>
        <taxon>Pentapetalae</taxon>
        <taxon>rosids</taxon>
        <taxon>fabids</taxon>
        <taxon>Fabales</taxon>
        <taxon>Fabaceae</taxon>
        <taxon>Papilionoideae</taxon>
        <taxon>50 kb inversion clade</taxon>
        <taxon>NPAAA clade</taxon>
        <taxon>indigoferoid/millettioid clade</taxon>
        <taxon>Phaseoleae</taxon>
        <taxon>Clitoria</taxon>
    </lineage>
</organism>
<gene>
    <name evidence="1" type="ORF">RJT34_25184</name>
</gene>
<dbReference type="AlphaFoldDB" id="A0AAN9FPA0"/>
<dbReference type="EMBL" id="JAYKXN010000006">
    <property type="protein sequence ID" value="KAK7280122.1"/>
    <property type="molecule type" value="Genomic_DNA"/>
</dbReference>
<evidence type="ECO:0000313" key="1">
    <source>
        <dbReference type="EMBL" id="KAK7280122.1"/>
    </source>
</evidence>
<evidence type="ECO:0000313" key="2">
    <source>
        <dbReference type="Proteomes" id="UP001359559"/>
    </source>
</evidence>
<reference evidence="1 2" key="1">
    <citation type="submission" date="2024-01" db="EMBL/GenBank/DDBJ databases">
        <title>The genomes of 5 underutilized Papilionoideae crops provide insights into root nodulation and disease resistance.</title>
        <authorList>
            <person name="Yuan L."/>
        </authorList>
    </citation>
    <scope>NUCLEOTIDE SEQUENCE [LARGE SCALE GENOMIC DNA]</scope>
    <source>
        <strain evidence="1">LY-2023</strain>
        <tissue evidence="1">Leaf</tissue>
    </source>
</reference>
<comment type="caution">
    <text evidence="1">The sequence shown here is derived from an EMBL/GenBank/DDBJ whole genome shotgun (WGS) entry which is preliminary data.</text>
</comment>
<name>A0AAN9FPA0_CLITE</name>
<dbReference type="Proteomes" id="UP001359559">
    <property type="component" value="Unassembled WGS sequence"/>
</dbReference>
<keyword evidence="2" id="KW-1185">Reference proteome</keyword>
<accession>A0AAN9FPA0</accession>
<proteinExistence type="predicted"/>
<protein>
    <submittedName>
        <fullName evidence="1">Uncharacterized protein</fullName>
    </submittedName>
</protein>